<sequence>MTEELTNSNLELNLYNQNNDLIKLETNLQIKFVEEKALNLEKKNFLLENELKEMNKKIQKINSDYKNEIEEMKQNFKKLMDENNKKDEKINFLQEEIKKIGDLIKSSNLNCIYAVSLRILLKLKINGVKLMVNVVIIIV</sequence>
<organism evidence="2 3">
    <name type="scientific">Meloidogyne enterolobii</name>
    <name type="common">Root-knot nematode worm</name>
    <name type="synonym">Meloidogyne mayaguensis</name>
    <dbReference type="NCBI Taxonomy" id="390850"/>
    <lineage>
        <taxon>Eukaryota</taxon>
        <taxon>Metazoa</taxon>
        <taxon>Ecdysozoa</taxon>
        <taxon>Nematoda</taxon>
        <taxon>Chromadorea</taxon>
        <taxon>Rhabditida</taxon>
        <taxon>Tylenchina</taxon>
        <taxon>Tylenchomorpha</taxon>
        <taxon>Tylenchoidea</taxon>
        <taxon>Meloidogynidae</taxon>
        <taxon>Meloidogyninae</taxon>
        <taxon>Meloidogyne</taxon>
    </lineage>
</organism>
<accession>A0A6V7Y774</accession>
<protein>
    <submittedName>
        <fullName evidence="2">Uncharacterized protein</fullName>
    </submittedName>
</protein>
<keyword evidence="1" id="KW-0175">Coiled coil</keyword>
<dbReference type="EMBL" id="CAJEWN010003331">
    <property type="protein sequence ID" value="CAD2207321.1"/>
    <property type="molecule type" value="Genomic_DNA"/>
</dbReference>
<feature type="coiled-coil region" evidence="1">
    <location>
        <begin position="23"/>
        <end position="96"/>
    </location>
</feature>
<name>A0A6V7Y774_MELEN</name>
<evidence type="ECO:0000256" key="1">
    <source>
        <dbReference type="SAM" id="Coils"/>
    </source>
</evidence>
<gene>
    <name evidence="2" type="ORF">MENT_LOCUS61242</name>
</gene>
<dbReference type="AlphaFoldDB" id="A0A6V7Y774"/>
<proteinExistence type="predicted"/>
<evidence type="ECO:0000313" key="3">
    <source>
        <dbReference type="Proteomes" id="UP000580250"/>
    </source>
</evidence>
<comment type="caution">
    <text evidence="2">The sequence shown here is derived from an EMBL/GenBank/DDBJ whole genome shotgun (WGS) entry which is preliminary data.</text>
</comment>
<dbReference type="Proteomes" id="UP000580250">
    <property type="component" value="Unassembled WGS sequence"/>
</dbReference>
<reference evidence="2 3" key="1">
    <citation type="submission" date="2020-08" db="EMBL/GenBank/DDBJ databases">
        <authorList>
            <person name="Koutsovoulos G."/>
            <person name="Danchin GJ E."/>
        </authorList>
    </citation>
    <scope>NUCLEOTIDE SEQUENCE [LARGE SCALE GENOMIC DNA]</scope>
</reference>
<evidence type="ECO:0000313" key="2">
    <source>
        <dbReference type="EMBL" id="CAD2207321.1"/>
    </source>
</evidence>